<reference evidence="4" key="1">
    <citation type="submission" date="2020-02" db="EMBL/GenBank/DDBJ databases">
        <authorList>
            <person name="Meier V. D."/>
        </authorList>
    </citation>
    <scope>NUCLEOTIDE SEQUENCE</scope>
    <source>
        <strain evidence="4">AVDCRST_MAG04</strain>
    </source>
</reference>
<keyword evidence="1" id="KW-0210">Decarboxylase</keyword>
<evidence type="ECO:0000256" key="2">
    <source>
        <dbReference type="ARBA" id="ARBA00023239"/>
    </source>
</evidence>
<dbReference type="EMBL" id="CADCTL010000070">
    <property type="protein sequence ID" value="CAA9226804.1"/>
    <property type="molecule type" value="Genomic_DNA"/>
</dbReference>
<dbReference type="GO" id="GO:0016831">
    <property type="term" value="F:carboxy-lyase activity"/>
    <property type="evidence" value="ECO:0007669"/>
    <property type="project" value="UniProtKB-KW"/>
</dbReference>
<organism evidence="4">
    <name type="scientific">uncultured Acetobacteraceae bacterium</name>
    <dbReference type="NCBI Taxonomy" id="169975"/>
    <lineage>
        <taxon>Bacteria</taxon>
        <taxon>Pseudomonadati</taxon>
        <taxon>Pseudomonadota</taxon>
        <taxon>Alphaproteobacteria</taxon>
        <taxon>Acetobacterales</taxon>
        <taxon>Acetobacteraceae</taxon>
        <taxon>environmental samples</taxon>
    </lineage>
</organism>
<sequence>MSGSIETGKGGKMNRRALVRELLRDRGGLLAIGGLGAPAWDITAAGDVPENLPLWGGMGGAAMMGLGLALAQPSRRVLVITGDGEMLMGIGALATIAVQRPANLSVVVLDNEHYGETGMQETHTRHGVDLAGMARAAGIADSRLITDAKDAPALRDAILTGQGPLFAQVKVDESPEPLVLPPREAALLQARMREAILGPAAHLQ</sequence>
<keyword evidence="2" id="KW-0456">Lyase</keyword>
<evidence type="ECO:0000256" key="1">
    <source>
        <dbReference type="ARBA" id="ARBA00022793"/>
    </source>
</evidence>
<dbReference type="Gene3D" id="3.40.50.970">
    <property type="match status" value="1"/>
</dbReference>
<gene>
    <name evidence="4" type="ORF">AVDCRST_MAG04-909</name>
</gene>
<evidence type="ECO:0000313" key="4">
    <source>
        <dbReference type="EMBL" id="CAA9226804.1"/>
    </source>
</evidence>
<dbReference type="PANTHER" id="PTHR42818:SF1">
    <property type="entry name" value="SULFOPYRUVATE DECARBOXYLASE"/>
    <property type="match status" value="1"/>
</dbReference>
<dbReference type="GO" id="GO:0030976">
    <property type="term" value="F:thiamine pyrophosphate binding"/>
    <property type="evidence" value="ECO:0007669"/>
    <property type="project" value="InterPro"/>
</dbReference>
<accession>A0A6J4HMN5</accession>
<feature type="domain" description="Thiamine pyrophosphate enzyme TPP-binding" evidence="3">
    <location>
        <begin position="54"/>
        <end position="167"/>
    </location>
</feature>
<name>A0A6J4HMN5_9PROT</name>
<protein>
    <recommendedName>
        <fullName evidence="3">Thiamine pyrophosphate enzyme TPP-binding domain-containing protein</fullName>
    </recommendedName>
</protein>
<dbReference type="PANTHER" id="PTHR42818">
    <property type="entry name" value="SULFOPYRUVATE DECARBOXYLASE SUBUNIT ALPHA"/>
    <property type="match status" value="1"/>
</dbReference>
<dbReference type="AlphaFoldDB" id="A0A6J4HMN5"/>
<dbReference type="Pfam" id="PF02775">
    <property type="entry name" value="TPP_enzyme_C"/>
    <property type="match status" value="1"/>
</dbReference>
<dbReference type="InterPro" id="IPR011766">
    <property type="entry name" value="TPP_enzyme_TPP-bd"/>
</dbReference>
<dbReference type="SUPFAM" id="SSF52518">
    <property type="entry name" value="Thiamin diphosphate-binding fold (THDP-binding)"/>
    <property type="match status" value="1"/>
</dbReference>
<dbReference type="GO" id="GO:0044281">
    <property type="term" value="P:small molecule metabolic process"/>
    <property type="evidence" value="ECO:0007669"/>
    <property type="project" value="UniProtKB-ARBA"/>
</dbReference>
<evidence type="ECO:0000259" key="3">
    <source>
        <dbReference type="Pfam" id="PF02775"/>
    </source>
</evidence>
<dbReference type="InterPro" id="IPR051818">
    <property type="entry name" value="TPP_dependent_decarboxylase"/>
</dbReference>
<proteinExistence type="predicted"/>
<dbReference type="InterPro" id="IPR029061">
    <property type="entry name" value="THDP-binding"/>
</dbReference>